<dbReference type="RefSeq" id="WP_377963301.1">
    <property type="nucleotide sequence ID" value="NZ_JBHZOL010000044.1"/>
</dbReference>
<name>A0ABW6IEC9_9CYAN</name>
<dbReference type="EMBL" id="JBHZOL010000044">
    <property type="protein sequence ID" value="MFE4105985.1"/>
    <property type="molecule type" value="Genomic_DNA"/>
</dbReference>
<sequence length="193" mass="22337">MSTLQESLAVQQPVQLIRGQDNRIVEALLVDLAQSHLDAFDTLWRPLLQRFEAEDKFWDWVVKKRISLSSDNFESYAIEYKGVAQGLLAIETQWHRSWVTPRQQLVYVEAIASAPWNRTRIQQPPTFRGVGTLLLNFARRRSLQLGYGGRLGLHSLDSAQSFYDAKNMMEFGPDPEKDGLVYFEYSQLRESDR</sequence>
<evidence type="ECO:0000313" key="2">
    <source>
        <dbReference type="Proteomes" id="UP001600165"/>
    </source>
</evidence>
<evidence type="ECO:0000313" key="1">
    <source>
        <dbReference type="EMBL" id="MFE4105985.1"/>
    </source>
</evidence>
<dbReference type="Proteomes" id="UP001600165">
    <property type="component" value="Unassembled WGS sequence"/>
</dbReference>
<keyword evidence="2" id="KW-1185">Reference proteome</keyword>
<organism evidence="1 2">
    <name type="scientific">Almyronema epifaneia S1</name>
    <dbReference type="NCBI Taxonomy" id="2991925"/>
    <lineage>
        <taxon>Bacteria</taxon>
        <taxon>Bacillati</taxon>
        <taxon>Cyanobacteriota</taxon>
        <taxon>Cyanophyceae</taxon>
        <taxon>Nodosilineales</taxon>
        <taxon>Nodosilineaceae</taxon>
        <taxon>Almyronema</taxon>
        <taxon>Almyronema epifaneia</taxon>
    </lineage>
</organism>
<comment type="caution">
    <text evidence="1">The sequence shown here is derived from an EMBL/GenBank/DDBJ whole genome shotgun (WGS) entry which is preliminary data.</text>
</comment>
<reference evidence="1 2" key="1">
    <citation type="submission" date="2024-10" db="EMBL/GenBank/DDBJ databases">
        <authorList>
            <person name="Ratan Roy A."/>
            <person name="Morales Sandoval P.H."/>
            <person name="De Los Santos Villalobos S."/>
            <person name="Chakraborty S."/>
            <person name="Mukherjee J."/>
        </authorList>
    </citation>
    <scope>NUCLEOTIDE SEQUENCE [LARGE SCALE GENOMIC DNA]</scope>
    <source>
        <strain evidence="1 2">S1</strain>
    </source>
</reference>
<accession>A0ABW6IEC9</accession>
<gene>
    <name evidence="1" type="ORF">ACFVKH_06850</name>
</gene>
<proteinExistence type="predicted"/>
<protein>
    <submittedName>
        <fullName evidence="1">GNAT family N-acetyltransferase</fullName>
    </submittedName>
</protein>